<evidence type="ECO:0000259" key="3">
    <source>
        <dbReference type="SMART" id="SM00672"/>
    </source>
</evidence>
<feature type="domain" description="Glycosyl transferase CAP10" evidence="3">
    <location>
        <begin position="166"/>
        <end position="401"/>
    </location>
</feature>
<dbReference type="EMBL" id="CP089276">
    <property type="protein sequence ID" value="USP77967.1"/>
    <property type="molecule type" value="Genomic_DNA"/>
</dbReference>
<accession>A0A9Q8Z7R5</accession>
<dbReference type="InterPro" id="IPR006598">
    <property type="entry name" value="CAP10"/>
</dbReference>
<keyword evidence="5" id="KW-1185">Reference proteome</keyword>
<dbReference type="Proteomes" id="UP001056012">
    <property type="component" value="Chromosome 3"/>
</dbReference>
<dbReference type="PANTHER" id="PTHR12203:SF107">
    <property type="entry name" value="GLYCOSYL TRANSFERASE CAP10 DOMAIN-CONTAINING PROTEIN"/>
    <property type="match status" value="1"/>
</dbReference>
<keyword evidence="2" id="KW-0472">Membrane</keyword>
<evidence type="ECO:0000313" key="4">
    <source>
        <dbReference type="EMBL" id="USP77967.1"/>
    </source>
</evidence>
<evidence type="ECO:0000256" key="1">
    <source>
        <dbReference type="SAM" id="MobiDB-lite"/>
    </source>
</evidence>
<protein>
    <recommendedName>
        <fullName evidence="3">Glycosyl transferase CAP10 domain-containing protein</fullName>
    </recommendedName>
</protein>
<dbReference type="InterPro" id="IPR051091">
    <property type="entry name" value="O-Glucosyltr/Glycosyltrsf_90"/>
</dbReference>
<evidence type="ECO:0000313" key="5">
    <source>
        <dbReference type="Proteomes" id="UP001056012"/>
    </source>
</evidence>
<gene>
    <name evidence="4" type="ORF">yc1106_05241</name>
</gene>
<dbReference type="SMART" id="SM00672">
    <property type="entry name" value="CAP10"/>
    <property type="match status" value="1"/>
</dbReference>
<evidence type="ECO:0000256" key="2">
    <source>
        <dbReference type="SAM" id="Phobius"/>
    </source>
</evidence>
<name>A0A9Q8Z7R5_CURCL</name>
<feature type="region of interest" description="Disordered" evidence="1">
    <location>
        <begin position="54"/>
        <end position="74"/>
    </location>
</feature>
<sequence>MIGTRSLPQLRFYFLGLFCLLMVSITGTLLRHRLQVSDSRPFSDAAKPLQNTLPTASGALQKPKTHHPSLTASGSNYGLSRTECRAEFPNFFNELDRSVALRRARGNVSLADVDLSWKPYGGVRVMIHNHKLYIIDANFDGKGYQRPRLLATLHQLNRAIISSPSPLPSIEFSFSVNDIADESHSHHPIWAFSRHVSLDMETWVMPDFGYWSWPLDLVGEYEQIRSNMLDNEVEWEKKIPKVFWRGAIKTNKDLRGALMGATRDKSWADVDQVTWKSRTDVTAGSAALPITDHCKYQFLIHTEGRSYSGRGKYLLNCASIMITHKAEWVEPHSHLYISSGPNQNVVEVERDFSDLETKVKDLLQDPERAKAIVKNSIATFRDRYLTPAAQACYWRELFQSWADVSFEPDPWEFDEEGKERMRGVPFETFVIQALDPGPCTWWKKVTLQC</sequence>
<dbReference type="AlphaFoldDB" id="A0A9Q8Z7R5"/>
<dbReference type="Pfam" id="PF05686">
    <property type="entry name" value="Glyco_transf_90"/>
    <property type="match status" value="1"/>
</dbReference>
<keyword evidence="2" id="KW-0812">Transmembrane</keyword>
<dbReference type="OrthoDB" id="202415at2759"/>
<organism evidence="4 5">
    <name type="scientific">Curvularia clavata</name>
    <dbReference type="NCBI Taxonomy" id="95742"/>
    <lineage>
        <taxon>Eukaryota</taxon>
        <taxon>Fungi</taxon>
        <taxon>Dikarya</taxon>
        <taxon>Ascomycota</taxon>
        <taxon>Pezizomycotina</taxon>
        <taxon>Dothideomycetes</taxon>
        <taxon>Pleosporomycetidae</taxon>
        <taxon>Pleosporales</taxon>
        <taxon>Pleosporineae</taxon>
        <taxon>Pleosporaceae</taxon>
        <taxon>Curvularia</taxon>
    </lineage>
</organism>
<feature type="transmembrane region" description="Helical" evidence="2">
    <location>
        <begin position="12"/>
        <end position="30"/>
    </location>
</feature>
<proteinExistence type="predicted"/>
<keyword evidence="2" id="KW-1133">Transmembrane helix</keyword>
<dbReference type="PANTHER" id="PTHR12203">
    <property type="entry name" value="KDEL LYS-ASP-GLU-LEU CONTAINING - RELATED"/>
    <property type="match status" value="1"/>
</dbReference>
<reference evidence="4" key="1">
    <citation type="submission" date="2021-12" db="EMBL/GenBank/DDBJ databases">
        <title>Curvularia clavata genome.</title>
        <authorList>
            <person name="Cao Y."/>
        </authorList>
    </citation>
    <scope>NUCLEOTIDE SEQUENCE</scope>
    <source>
        <strain evidence="4">Yc1106</strain>
    </source>
</reference>
<dbReference type="VEuPathDB" id="FungiDB:yc1106_05241"/>